<dbReference type="GO" id="GO:0030246">
    <property type="term" value="F:carbohydrate binding"/>
    <property type="evidence" value="ECO:0007669"/>
    <property type="project" value="UniProtKB-KW"/>
</dbReference>
<dbReference type="SMART" id="SM00034">
    <property type="entry name" value="CLECT"/>
    <property type="match status" value="1"/>
</dbReference>
<sequence>MQSFVLFVVALLAVARAEVEYCPSPFVTIGNGCYMVSDSPATWENARNACLSSPIELETDLAMISDCEEHHHFWNYVAYTLQQKVDYWMGGYDVLEEGRWKWLNGREMPMGVPFWYPGEPSGHPGEDFLAFTKEGFFADQNENALLYYACQVVDLGTD</sequence>
<dbReference type="InterPro" id="IPR001304">
    <property type="entry name" value="C-type_lectin-like"/>
</dbReference>
<accession>B8R3L3</accession>
<dbReference type="Gene3D" id="3.10.100.10">
    <property type="entry name" value="Mannose-Binding Protein A, subunit A"/>
    <property type="match status" value="1"/>
</dbReference>
<name>B8R3L3_PENCE</name>
<feature type="signal peptide" evidence="1">
    <location>
        <begin position="1"/>
        <end position="17"/>
    </location>
</feature>
<reference evidence="3" key="1">
    <citation type="submission" date="2008-05" db="EMBL/GenBank/DDBJ databases">
        <authorList>
            <person name="Wang J.-X."/>
            <person name="Zhao X.-F."/>
        </authorList>
    </citation>
    <scope>NUCLEOTIDE SEQUENCE</scope>
</reference>
<dbReference type="PANTHER" id="PTHR22803">
    <property type="entry name" value="MANNOSE, PHOSPHOLIPASE, LECTIN RECEPTOR RELATED"/>
    <property type="match status" value="1"/>
</dbReference>
<organism evidence="3">
    <name type="scientific">Penaeus chinensis</name>
    <name type="common">Fleshy prawn</name>
    <name type="synonym">Fenneropenaeus chinensis</name>
    <dbReference type="NCBI Taxonomy" id="139456"/>
    <lineage>
        <taxon>Eukaryota</taxon>
        <taxon>Metazoa</taxon>
        <taxon>Ecdysozoa</taxon>
        <taxon>Arthropoda</taxon>
        <taxon>Crustacea</taxon>
        <taxon>Multicrustacea</taxon>
        <taxon>Malacostraca</taxon>
        <taxon>Eumalacostraca</taxon>
        <taxon>Eucarida</taxon>
        <taxon>Decapoda</taxon>
        <taxon>Dendrobranchiata</taxon>
        <taxon>Penaeoidea</taxon>
        <taxon>Penaeidae</taxon>
        <taxon>Penaeus</taxon>
    </lineage>
</organism>
<dbReference type="InterPro" id="IPR016186">
    <property type="entry name" value="C-type_lectin-like/link_sf"/>
</dbReference>
<dbReference type="Pfam" id="PF00059">
    <property type="entry name" value="Lectin_C"/>
    <property type="match status" value="1"/>
</dbReference>
<evidence type="ECO:0000256" key="1">
    <source>
        <dbReference type="SAM" id="SignalP"/>
    </source>
</evidence>
<proteinExistence type="evidence at transcript level"/>
<dbReference type="SUPFAM" id="SSF56436">
    <property type="entry name" value="C-type lectin-like"/>
    <property type="match status" value="1"/>
</dbReference>
<feature type="chain" id="PRO_5002879783" evidence="1">
    <location>
        <begin position="18"/>
        <end position="158"/>
    </location>
</feature>
<reference evidence="3" key="2">
    <citation type="journal article" date="2009" name="Fish Shellfish Immunol.">
        <title>A C-type lectin is involved in the innate immune response of Chinese white shrimp.</title>
        <authorList>
            <person name="Wang X.W."/>
            <person name="Xu W.T."/>
            <person name="Zhang X.W."/>
            <person name="Zhao X.F."/>
            <person name="Yu X.Q."/>
            <person name="Wang J.X."/>
        </authorList>
    </citation>
    <scope>NUCLEOTIDE SEQUENCE</scope>
</reference>
<dbReference type="CDD" id="cd00037">
    <property type="entry name" value="CLECT"/>
    <property type="match status" value="1"/>
</dbReference>
<dbReference type="AlphaFoldDB" id="B8R3L3"/>
<dbReference type="PROSITE" id="PS50041">
    <property type="entry name" value="C_TYPE_LECTIN_2"/>
    <property type="match status" value="1"/>
</dbReference>
<evidence type="ECO:0000259" key="2">
    <source>
        <dbReference type="PROSITE" id="PS50041"/>
    </source>
</evidence>
<protein>
    <submittedName>
        <fullName evidence="3">C-type lectin 3</fullName>
    </submittedName>
</protein>
<dbReference type="InterPro" id="IPR050111">
    <property type="entry name" value="C-type_lectin/snaclec_domain"/>
</dbReference>
<dbReference type="EMBL" id="EU834292">
    <property type="protein sequence ID" value="ACJ06431.1"/>
    <property type="molecule type" value="mRNA"/>
</dbReference>
<keyword evidence="3" id="KW-0430">Lectin</keyword>
<dbReference type="OrthoDB" id="6355281at2759"/>
<evidence type="ECO:0000313" key="3">
    <source>
        <dbReference type="EMBL" id="ACJ06431.1"/>
    </source>
</evidence>
<keyword evidence="1" id="KW-0732">Signal</keyword>
<feature type="domain" description="C-type lectin" evidence="2">
    <location>
        <begin position="29"/>
        <end position="151"/>
    </location>
</feature>
<dbReference type="InterPro" id="IPR016187">
    <property type="entry name" value="CTDL_fold"/>
</dbReference>